<evidence type="ECO:0000313" key="4">
    <source>
        <dbReference type="Proteomes" id="UP000631114"/>
    </source>
</evidence>
<dbReference type="InterPro" id="IPR051276">
    <property type="entry name" value="Saccharopine_DH-like_oxidrdct"/>
</dbReference>
<keyword evidence="4" id="KW-1185">Reference proteome</keyword>
<dbReference type="Gene3D" id="3.40.50.720">
    <property type="entry name" value="NAD(P)-binding Rossmann-like Domain"/>
    <property type="match status" value="1"/>
</dbReference>
<dbReference type="GO" id="GO:0009247">
    <property type="term" value="P:glycolipid biosynthetic process"/>
    <property type="evidence" value="ECO:0007669"/>
    <property type="project" value="TreeGrafter"/>
</dbReference>
<comment type="similarity">
    <text evidence="1">Belongs to the saccharopine dehydrogenase family.</text>
</comment>
<dbReference type="EMBL" id="JADFTS010000003">
    <property type="protein sequence ID" value="KAF9613704.1"/>
    <property type="molecule type" value="Genomic_DNA"/>
</dbReference>
<dbReference type="Proteomes" id="UP000631114">
    <property type="component" value="Unassembled WGS sequence"/>
</dbReference>
<dbReference type="GO" id="GO:0005811">
    <property type="term" value="C:lipid droplet"/>
    <property type="evidence" value="ECO:0007669"/>
    <property type="project" value="TreeGrafter"/>
</dbReference>
<dbReference type="AlphaFoldDB" id="A0A835M4J4"/>
<gene>
    <name evidence="3" type="ORF">IFM89_010146</name>
</gene>
<evidence type="ECO:0000256" key="1">
    <source>
        <dbReference type="ARBA" id="ARBA00038048"/>
    </source>
</evidence>
<protein>
    <recommendedName>
        <fullName evidence="2">Saccharopine dehydrogenase NADP binding domain-containing protein</fullName>
    </recommendedName>
</protein>
<dbReference type="PANTHER" id="PTHR12286:SF5">
    <property type="entry name" value="SACCHAROPINE DEHYDROGENASE-LIKE OXIDOREDUCTASE"/>
    <property type="match status" value="1"/>
</dbReference>
<proteinExistence type="inferred from homology"/>
<name>A0A835M4J4_9MAGN</name>
<dbReference type="GO" id="GO:0005886">
    <property type="term" value="C:plasma membrane"/>
    <property type="evidence" value="ECO:0007669"/>
    <property type="project" value="TreeGrafter"/>
</dbReference>
<dbReference type="OrthoDB" id="10268090at2759"/>
<evidence type="ECO:0000259" key="2">
    <source>
        <dbReference type="Pfam" id="PF03435"/>
    </source>
</evidence>
<accession>A0A835M4J4</accession>
<sequence>MADIHGFAGMEGGPIFSDRGPSKLVQTLTWARSSSQSTTPSSISIVKADISDPSSLLNLFTKSKLVLNCVGPFRLYGEPIVSACVETGYDYLDICGEPDFMEKREVRYHEKKVEAYFSLESEKSIVGNFGMYESIVFGCCQDGEVDGIEEVETQ</sequence>
<dbReference type="PANTHER" id="PTHR12286">
    <property type="entry name" value="SACCHAROPINE DEHYDROGENASE-LIKE OXIDOREDUCTASE"/>
    <property type="match status" value="1"/>
</dbReference>
<dbReference type="InterPro" id="IPR005097">
    <property type="entry name" value="Sacchrp_dh_NADP-bd"/>
</dbReference>
<reference evidence="3 4" key="1">
    <citation type="submission" date="2020-10" db="EMBL/GenBank/DDBJ databases">
        <title>The Coptis chinensis genome and diversification of protoberbering-type alkaloids.</title>
        <authorList>
            <person name="Wang B."/>
            <person name="Shu S."/>
            <person name="Song C."/>
            <person name="Liu Y."/>
        </authorList>
    </citation>
    <scope>NUCLEOTIDE SEQUENCE [LARGE SCALE GENOMIC DNA]</scope>
    <source>
        <strain evidence="3">HL-2020</strain>
        <tissue evidence="3">Leaf</tissue>
    </source>
</reference>
<dbReference type="GO" id="GO:0005739">
    <property type="term" value="C:mitochondrion"/>
    <property type="evidence" value="ECO:0007669"/>
    <property type="project" value="TreeGrafter"/>
</dbReference>
<feature type="domain" description="Saccharopine dehydrogenase NADP binding" evidence="2">
    <location>
        <begin position="34"/>
        <end position="113"/>
    </location>
</feature>
<evidence type="ECO:0000313" key="3">
    <source>
        <dbReference type="EMBL" id="KAF9613704.1"/>
    </source>
</evidence>
<comment type="caution">
    <text evidence="3">The sequence shown here is derived from an EMBL/GenBank/DDBJ whole genome shotgun (WGS) entry which is preliminary data.</text>
</comment>
<organism evidence="3 4">
    <name type="scientific">Coptis chinensis</name>
    <dbReference type="NCBI Taxonomy" id="261450"/>
    <lineage>
        <taxon>Eukaryota</taxon>
        <taxon>Viridiplantae</taxon>
        <taxon>Streptophyta</taxon>
        <taxon>Embryophyta</taxon>
        <taxon>Tracheophyta</taxon>
        <taxon>Spermatophyta</taxon>
        <taxon>Magnoliopsida</taxon>
        <taxon>Ranunculales</taxon>
        <taxon>Ranunculaceae</taxon>
        <taxon>Coptidoideae</taxon>
        <taxon>Coptis</taxon>
    </lineage>
</organism>
<dbReference type="Pfam" id="PF03435">
    <property type="entry name" value="Sacchrp_dh_NADP"/>
    <property type="match status" value="1"/>
</dbReference>